<comment type="caution">
    <text evidence="8">The sequence shown here is derived from an EMBL/GenBank/DDBJ whole genome shotgun (WGS) entry which is preliminary data.</text>
</comment>
<evidence type="ECO:0000313" key="8">
    <source>
        <dbReference type="EMBL" id="KAA9157738.1"/>
    </source>
</evidence>
<proteinExistence type="predicted"/>
<reference evidence="8" key="1">
    <citation type="submission" date="2019-09" db="EMBL/GenBank/DDBJ databases">
        <authorList>
            <person name="Teo W.F.A."/>
            <person name="Duangmal K."/>
        </authorList>
    </citation>
    <scope>NUCLEOTIDE SEQUENCE [LARGE SCALE GENOMIC DNA]</scope>
    <source>
        <strain evidence="8">K81G1</strain>
    </source>
</reference>
<evidence type="ECO:0000256" key="6">
    <source>
        <dbReference type="SAM" id="Phobius"/>
    </source>
</evidence>
<dbReference type="OrthoDB" id="7375466at2"/>
<dbReference type="PANTHER" id="PTHR42718">
    <property type="entry name" value="MAJOR FACILITATOR SUPERFAMILY MULTIDRUG TRANSPORTER MFSC"/>
    <property type="match status" value="1"/>
</dbReference>
<dbReference type="PROSITE" id="PS50850">
    <property type="entry name" value="MFS"/>
    <property type="match status" value="1"/>
</dbReference>
<keyword evidence="2" id="KW-0813">Transport</keyword>
<evidence type="ECO:0000256" key="5">
    <source>
        <dbReference type="ARBA" id="ARBA00023136"/>
    </source>
</evidence>
<feature type="domain" description="Major facilitator superfamily (MFS) profile" evidence="7">
    <location>
        <begin position="1"/>
        <end position="225"/>
    </location>
</feature>
<evidence type="ECO:0000256" key="3">
    <source>
        <dbReference type="ARBA" id="ARBA00022692"/>
    </source>
</evidence>
<dbReference type="GO" id="GO:0005886">
    <property type="term" value="C:plasma membrane"/>
    <property type="evidence" value="ECO:0007669"/>
    <property type="project" value="UniProtKB-SubCell"/>
</dbReference>
<evidence type="ECO:0000313" key="9">
    <source>
        <dbReference type="Proteomes" id="UP000319769"/>
    </source>
</evidence>
<evidence type="ECO:0000256" key="4">
    <source>
        <dbReference type="ARBA" id="ARBA00022989"/>
    </source>
</evidence>
<evidence type="ECO:0000259" key="7">
    <source>
        <dbReference type="PROSITE" id="PS50850"/>
    </source>
</evidence>
<feature type="non-terminal residue" evidence="8">
    <location>
        <position position="1"/>
    </location>
</feature>
<dbReference type="AlphaFoldDB" id="A0A5N0UYP7"/>
<keyword evidence="9" id="KW-1185">Reference proteome</keyword>
<comment type="subcellular location">
    <subcellularLocation>
        <location evidence="1">Cell membrane</location>
        <topology evidence="1">Multi-pass membrane protein</topology>
    </subcellularLocation>
</comment>
<gene>
    <name evidence="8" type="ORF">FPZ12_024140</name>
</gene>
<feature type="transmembrane region" description="Helical" evidence="6">
    <location>
        <begin position="130"/>
        <end position="147"/>
    </location>
</feature>
<evidence type="ECO:0000256" key="2">
    <source>
        <dbReference type="ARBA" id="ARBA00022448"/>
    </source>
</evidence>
<dbReference type="InterPro" id="IPR011701">
    <property type="entry name" value="MFS"/>
</dbReference>
<evidence type="ECO:0000256" key="1">
    <source>
        <dbReference type="ARBA" id="ARBA00004651"/>
    </source>
</evidence>
<dbReference type="PANTHER" id="PTHR42718:SF9">
    <property type="entry name" value="MAJOR FACILITATOR SUPERFAMILY MULTIDRUG TRANSPORTER MFSC"/>
    <property type="match status" value="1"/>
</dbReference>
<keyword evidence="3 6" id="KW-0812">Transmembrane</keyword>
<dbReference type="GO" id="GO:0022857">
    <property type="term" value="F:transmembrane transporter activity"/>
    <property type="evidence" value="ECO:0007669"/>
    <property type="project" value="InterPro"/>
</dbReference>
<dbReference type="InterPro" id="IPR020846">
    <property type="entry name" value="MFS_dom"/>
</dbReference>
<sequence length="225" mass="22502">GGLGLAAAAVGVFVVIERRRAAPFVPPKLLAESRFARSAVAAMCQMFCLTATLLTIPLYLTTRWGTSSRAAGVLVVALPLAMTVLAPVTGLLTERWRPRQALRIGLSCLALAEIALAAILASLGSGAGPMWTLVATAACIGAGMALTQTPAAAGAGRSAQEADSGAGLGVFNMLRFVGAATGGATVALILGDSPDGPTPFAIMATVCAGAAVVALGVTFLGRTPR</sequence>
<feature type="transmembrane region" description="Helical" evidence="6">
    <location>
        <begin position="168"/>
        <end position="190"/>
    </location>
</feature>
<dbReference type="Pfam" id="PF07690">
    <property type="entry name" value="MFS_1"/>
    <property type="match status" value="1"/>
</dbReference>
<feature type="transmembrane region" description="Helical" evidence="6">
    <location>
        <begin position="38"/>
        <end position="60"/>
    </location>
</feature>
<feature type="transmembrane region" description="Helical" evidence="6">
    <location>
        <begin position="104"/>
        <end position="124"/>
    </location>
</feature>
<dbReference type="InterPro" id="IPR036259">
    <property type="entry name" value="MFS_trans_sf"/>
</dbReference>
<dbReference type="SUPFAM" id="SSF103473">
    <property type="entry name" value="MFS general substrate transporter"/>
    <property type="match status" value="1"/>
</dbReference>
<keyword evidence="4 6" id="KW-1133">Transmembrane helix</keyword>
<dbReference type="RefSeq" id="WP_144749006.1">
    <property type="nucleotide sequence ID" value="NZ_VMNW02000039.1"/>
</dbReference>
<accession>A0A5N0UYP7</accession>
<feature type="transmembrane region" description="Helical" evidence="6">
    <location>
        <begin position="72"/>
        <end position="92"/>
    </location>
</feature>
<dbReference type="EMBL" id="VMNW02000039">
    <property type="protein sequence ID" value="KAA9157738.1"/>
    <property type="molecule type" value="Genomic_DNA"/>
</dbReference>
<dbReference type="Gene3D" id="1.20.1250.20">
    <property type="entry name" value="MFS general substrate transporter like domains"/>
    <property type="match status" value="1"/>
</dbReference>
<keyword evidence="5 6" id="KW-0472">Membrane</keyword>
<protein>
    <submittedName>
        <fullName evidence="8">MFS transporter</fullName>
    </submittedName>
</protein>
<feature type="transmembrane region" description="Helical" evidence="6">
    <location>
        <begin position="202"/>
        <end position="221"/>
    </location>
</feature>
<organism evidence="8 9">
    <name type="scientific">Amycolatopsis acidicola</name>
    <dbReference type="NCBI Taxonomy" id="2596893"/>
    <lineage>
        <taxon>Bacteria</taxon>
        <taxon>Bacillati</taxon>
        <taxon>Actinomycetota</taxon>
        <taxon>Actinomycetes</taxon>
        <taxon>Pseudonocardiales</taxon>
        <taxon>Pseudonocardiaceae</taxon>
        <taxon>Amycolatopsis</taxon>
    </lineage>
</organism>
<dbReference type="Proteomes" id="UP000319769">
    <property type="component" value="Unassembled WGS sequence"/>
</dbReference>
<name>A0A5N0UYP7_9PSEU</name>